<accession>A0A8X6FNZ5</accession>
<comment type="caution">
    <text evidence="2">The sequence shown here is derived from an EMBL/GenBank/DDBJ whole genome shotgun (WGS) entry which is preliminary data.</text>
</comment>
<reference evidence="2" key="1">
    <citation type="submission" date="2020-07" db="EMBL/GenBank/DDBJ databases">
        <title>Multicomponent nature underlies the extraordinary mechanical properties of spider dragline silk.</title>
        <authorList>
            <person name="Kono N."/>
            <person name="Nakamura H."/>
            <person name="Mori M."/>
            <person name="Yoshida Y."/>
            <person name="Ohtoshi R."/>
            <person name="Malay A.D."/>
            <person name="Moran D.A.P."/>
            <person name="Tomita M."/>
            <person name="Numata K."/>
            <person name="Arakawa K."/>
        </authorList>
    </citation>
    <scope>NUCLEOTIDE SEQUENCE</scope>
</reference>
<evidence type="ECO:0000256" key="1">
    <source>
        <dbReference type="SAM" id="MobiDB-lite"/>
    </source>
</evidence>
<feature type="region of interest" description="Disordered" evidence="1">
    <location>
        <begin position="31"/>
        <end position="88"/>
    </location>
</feature>
<evidence type="ECO:0000313" key="3">
    <source>
        <dbReference type="Proteomes" id="UP000887116"/>
    </source>
</evidence>
<protein>
    <submittedName>
        <fullName evidence="2">Uncharacterized protein</fullName>
    </submittedName>
</protein>
<dbReference type="EMBL" id="BMAO01003034">
    <property type="protein sequence ID" value="GFQ85208.1"/>
    <property type="molecule type" value="Genomic_DNA"/>
</dbReference>
<feature type="compositionally biased region" description="Low complexity" evidence="1">
    <location>
        <begin position="40"/>
        <end position="63"/>
    </location>
</feature>
<evidence type="ECO:0000313" key="2">
    <source>
        <dbReference type="EMBL" id="GFQ85208.1"/>
    </source>
</evidence>
<name>A0A8X6FNZ5_TRICU</name>
<proteinExistence type="predicted"/>
<dbReference type="Proteomes" id="UP000887116">
    <property type="component" value="Unassembled WGS sequence"/>
</dbReference>
<organism evidence="2 3">
    <name type="scientific">Trichonephila clavata</name>
    <name type="common">Joro spider</name>
    <name type="synonym">Nephila clavata</name>
    <dbReference type="NCBI Taxonomy" id="2740835"/>
    <lineage>
        <taxon>Eukaryota</taxon>
        <taxon>Metazoa</taxon>
        <taxon>Ecdysozoa</taxon>
        <taxon>Arthropoda</taxon>
        <taxon>Chelicerata</taxon>
        <taxon>Arachnida</taxon>
        <taxon>Araneae</taxon>
        <taxon>Araneomorphae</taxon>
        <taxon>Entelegynae</taxon>
        <taxon>Araneoidea</taxon>
        <taxon>Nephilidae</taxon>
        <taxon>Trichonephila</taxon>
    </lineage>
</organism>
<gene>
    <name evidence="2" type="ORF">TNCT_131211</name>
</gene>
<keyword evidence="3" id="KW-1185">Reference proteome</keyword>
<dbReference type="AlphaFoldDB" id="A0A8X6FNZ5"/>
<sequence>MLTFMIDASDNAISGVLQKLKLCFFGDYDSSKPTLEDKSPATSTSPSTVSPHHSQQGTSGQSSKLRVRFAESPAQYVTRSGRAVHPSK</sequence>